<sequence>MVSLTLWLILGVVGADGPGLVPGPGPKLDPEADLAVRAALGRGGFPWYDAKKDSVKPLWPPQEKSFHWLDRWSGSLRRLGRLRFGSLELGELLIIGMVILALSVLLVVLAELWRRYRPSSGDSEPGVIAAAKADRIEGLPAGVRPETDDPWAEAVRWRESGNYASAIICLFAHQLLTLHRLRVVRLRPGRTGRQLVRAIDDPRFRTPVDATLRLFETVYYGHLTPSAEAFDEVWTKAEDFERLAAAGPVS</sequence>
<dbReference type="Proteomes" id="UP000010798">
    <property type="component" value="Chromosome"/>
</dbReference>
<protein>
    <recommendedName>
        <fullName evidence="2">Protein-glutamine gamma-glutamyltransferase-like C-terminal domain-containing protein</fullName>
    </recommendedName>
</protein>
<dbReference type="KEGG" id="saci:Sinac_6428"/>
<dbReference type="AlphaFoldDB" id="L0DNS8"/>
<evidence type="ECO:0000313" key="4">
    <source>
        <dbReference type="Proteomes" id="UP000010798"/>
    </source>
</evidence>
<organism evidence="3 4">
    <name type="scientific">Singulisphaera acidiphila (strain ATCC BAA-1392 / DSM 18658 / VKM B-2454 / MOB10)</name>
    <dbReference type="NCBI Taxonomy" id="886293"/>
    <lineage>
        <taxon>Bacteria</taxon>
        <taxon>Pseudomonadati</taxon>
        <taxon>Planctomycetota</taxon>
        <taxon>Planctomycetia</taxon>
        <taxon>Isosphaerales</taxon>
        <taxon>Isosphaeraceae</taxon>
        <taxon>Singulisphaera</taxon>
    </lineage>
</organism>
<keyword evidence="1" id="KW-0472">Membrane</keyword>
<dbReference type="eggNOG" id="ENOG50331PF">
    <property type="taxonomic scope" value="Bacteria"/>
</dbReference>
<name>L0DNS8_SINAD</name>
<evidence type="ECO:0000259" key="2">
    <source>
        <dbReference type="Pfam" id="PF13559"/>
    </source>
</evidence>
<dbReference type="InterPro" id="IPR025403">
    <property type="entry name" value="TgpA-like_C"/>
</dbReference>
<gene>
    <name evidence="3" type="ordered locus">Sinac_6428</name>
</gene>
<dbReference type="EMBL" id="CP003364">
    <property type="protein sequence ID" value="AGA30508.1"/>
    <property type="molecule type" value="Genomic_DNA"/>
</dbReference>
<feature type="transmembrane region" description="Helical" evidence="1">
    <location>
        <begin position="92"/>
        <end position="113"/>
    </location>
</feature>
<dbReference type="HOGENOM" id="CLU_1110810_0_0_0"/>
<dbReference type="RefSeq" id="WP_015249591.1">
    <property type="nucleotide sequence ID" value="NC_019892.1"/>
</dbReference>
<dbReference type="Pfam" id="PF13559">
    <property type="entry name" value="DUF4129"/>
    <property type="match status" value="1"/>
</dbReference>
<keyword evidence="1" id="KW-0812">Transmembrane</keyword>
<feature type="domain" description="Protein-glutamine gamma-glutamyltransferase-like C-terminal" evidence="2">
    <location>
        <begin position="175"/>
        <end position="235"/>
    </location>
</feature>
<reference evidence="3 4" key="1">
    <citation type="submission" date="2012-02" db="EMBL/GenBank/DDBJ databases">
        <title>Complete sequence of chromosome of Singulisphaera acidiphila DSM 18658.</title>
        <authorList>
            <consortium name="US DOE Joint Genome Institute (JGI-PGF)"/>
            <person name="Lucas S."/>
            <person name="Copeland A."/>
            <person name="Lapidus A."/>
            <person name="Glavina del Rio T."/>
            <person name="Dalin E."/>
            <person name="Tice H."/>
            <person name="Bruce D."/>
            <person name="Goodwin L."/>
            <person name="Pitluck S."/>
            <person name="Peters L."/>
            <person name="Ovchinnikova G."/>
            <person name="Chertkov O."/>
            <person name="Kyrpides N."/>
            <person name="Mavromatis K."/>
            <person name="Ivanova N."/>
            <person name="Brettin T."/>
            <person name="Detter J.C."/>
            <person name="Han C."/>
            <person name="Larimer F."/>
            <person name="Land M."/>
            <person name="Hauser L."/>
            <person name="Markowitz V."/>
            <person name="Cheng J.-F."/>
            <person name="Hugenholtz P."/>
            <person name="Woyke T."/>
            <person name="Wu D."/>
            <person name="Tindall B."/>
            <person name="Pomrenke H."/>
            <person name="Brambilla E."/>
            <person name="Klenk H.-P."/>
            <person name="Eisen J.A."/>
        </authorList>
    </citation>
    <scope>NUCLEOTIDE SEQUENCE [LARGE SCALE GENOMIC DNA]</scope>
    <source>
        <strain evidence="4">ATCC BAA-1392 / DSM 18658 / VKM B-2454 / MOB10</strain>
    </source>
</reference>
<proteinExistence type="predicted"/>
<evidence type="ECO:0000313" key="3">
    <source>
        <dbReference type="EMBL" id="AGA30508.1"/>
    </source>
</evidence>
<evidence type="ECO:0000256" key="1">
    <source>
        <dbReference type="SAM" id="Phobius"/>
    </source>
</evidence>
<keyword evidence="1" id="KW-1133">Transmembrane helix</keyword>
<keyword evidence="4" id="KW-1185">Reference proteome</keyword>
<dbReference type="STRING" id="886293.Sinac_6428"/>
<accession>L0DNS8</accession>